<organism evidence="1 2">
    <name type="scientific">Alkaliphilus peptidifermentans DSM 18978</name>
    <dbReference type="NCBI Taxonomy" id="1120976"/>
    <lineage>
        <taxon>Bacteria</taxon>
        <taxon>Bacillati</taxon>
        <taxon>Bacillota</taxon>
        <taxon>Clostridia</taxon>
        <taxon>Peptostreptococcales</taxon>
        <taxon>Natronincolaceae</taxon>
        <taxon>Alkaliphilus</taxon>
    </lineage>
</organism>
<dbReference type="EMBL" id="FMUS01000002">
    <property type="protein sequence ID" value="SCX89470.1"/>
    <property type="molecule type" value="Genomic_DNA"/>
</dbReference>
<dbReference type="InterPro" id="IPR005370">
    <property type="entry name" value="UPF0180"/>
</dbReference>
<name>A0A1G5BHN3_9FIRM</name>
<protein>
    <submittedName>
        <fullName evidence="1">Uncharacterized protein family (UPF0180)</fullName>
    </submittedName>
</protein>
<keyword evidence="2" id="KW-1185">Reference proteome</keyword>
<dbReference type="Pfam" id="PF03698">
    <property type="entry name" value="UPF0180"/>
    <property type="match status" value="1"/>
</dbReference>
<gene>
    <name evidence="1" type="ORF">SAMN03080606_00416</name>
</gene>
<evidence type="ECO:0000313" key="2">
    <source>
        <dbReference type="Proteomes" id="UP000198636"/>
    </source>
</evidence>
<accession>A0A1G5BHN3</accession>
<sequence>MRSKRIAVQEGLHDAAKLLEDYGYAVTSVDDASDTIDAIVYSFKNTEYLAHNMTGRLGFSDNNKFVKMINLDEIGLDQLINALDELD</sequence>
<reference evidence="1 2" key="1">
    <citation type="submission" date="2016-10" db="EMBL/GenBank/DDBJ databases">
        <authorList>
            <person name="de Groot N.N."/>
        </authorList>
    </citation>
    <scope>NUCLEOTIDE SEQUENCE [LARGE SCALE GENOMIC DNA]</scope>
    <source>
        <strain evidence="1 2">DSM 18978</strain>
    </source>
</reference>
<dbReference type="Proteomes" id="UP000198636">
    <property type="component" value="Unassembled WGS sequence"/>
</dbReference>
<dbReference type="OrthoDB" id="1955201at2"/>
<evidence type="ECO:0000313" key="1">
    <source>
        <dbReference type="EMBL" id="SCX89470.1"/>
    </source>
</evidence>
<dbReference type="RefSeq" id="WP_091539415.1">
    <property type="nucleotide sequence ID" value="NZ_FMUS01000002.1"/>
</dbReference>
<dbReference type="AlphaFoldDB" id="A0A1G5BHN3"/>
<proteinExistence type="predicted"/>